<keyword evidence="1" id="KW-0472">Membrane</keyword>
<keyword evidence="3" id="KW-1185">Reference proteome</keyword>
<dbReference type="Proteomes" id="UP000234748">
    <property type="component" value="Unassembled WGS sequence"/>
</dbReference>
<dbReference type="EMBL" id="PGUY01000060">
    <property type="protein sequence ID" value="PLT28460.1"/>
    <property type="molecule type" value="Genomic_DNA"/>
</dbReference>
<feature type="transmembrane region" description="Helical" evidence="1">
    <location>
        <begin position="32"/>
        <end position="59"/>
    </location>
</feature>
<proteinExistence type="predicted"/>
<keyword evidence="1" id="KW-0812">Transmembrane</keyword>
<gene>
    <name evidence="2" type="ORF">CUU66_18315</name>
</gene>
<sequence>MKNNLAYIIYTSVFIGTIIMLFIVYKDINNDFAFAFIIGFLIILLLSFIYFIVLVLYNMRKLKWLEIRKRVIKFVIYFIVISACTYLLKYIFQHSKIDIYDFGTPLGISVSLAFFDLIFSKEERES</sequence>
<evidence type="ECO:0000313" key="3">
    <source>
        <dbReference type="Proteomes" id="UP000234748"/>
    </source>
</evidence>
<feature type="transmembrane region" description="Helical" evidence="1">
    <location>
        <begin position="71"/>
        <end position="93"/>
    </location>
</feature>
<comment type="caution">
    <text evidence="2">The sequence shown here is derived from an EMBL/GenBank/DDBJ whole genome shotgun (WGS) entry which is preliminary data.</text>
</comment>
<evidence type="ECO:0000313" key="2">
    <source>
        <dbReference type="EMBL" id="PLT28460.1"/>
    </source>
</evidence>
<reference evidence="2 3" key="1">
    <citation type="submission" date="2017-11" db="EMBL/GenBank/DDBJ databases">
        <title>Comparitive Functional Genomics of Dry Heat Resistant strains isolated from the Viking Spacecraft.</title>
        <authorList>
            <person name="Seuylemezian A."/>
            <person name="Cooper K."/>
            <person name="Vaishampayan P."/>
        </authorList>
    </citation>
    <scope>NUCLEOTIDE SEQUENCE [LARGE SCALE GENOMIC DNA]</scope>
    <source>
        <strain evidence="2 3">V1-29</strain>
    </source>
</reference>
<feature type="transmembrane region" description="Helical" evidence="1">
    <location>
        <begin position="99"/>
        <end position="119"/>
    </location>
</feature>
<evidence type="ECO:0000256" key="1">
    <source>
        <dbReference type="SAM" id="Phobius"/>
    </source>
</evidence>
<feature type="transmembrane region" description="Helical" evidence="1">
    <location>
        <begin position="7"/>
        <end position="26"/>
    </location>
</feature>
<dbReference type="AlphaFoldDB" id="A0A2N5M272"/>
<keyword evidence="1" id="KW-1133">Transmembrane helix</keyword>
<accession>A0A2N5M272</accession>
<name>A0A2N5M272_9BACI</name>
<organism evidence="2 3">
    <name type="scientific">Peribacillus deserti</name>
    <dbReference type="NCBI Taxonomy" id="673318"/>
    <lineage>
        <taxon>Bacteria</taxon>
        <taxon>Bacillati</taxon>
        <taxon>Bacillota</taxon>
        <taxon>Bacilli</taxon>
        <taxon>Bacillales</taxon>
        <taxon>Bacillaceae</taxon>
        <taxon>Peribacillus</taxon>
    </lineage>
</organism>
<protein>
    <submittedName>
        <fullName evidence="2">Uncharacterized protein</fullName>
    </submittedName>
</protein>